<gene>
    <name evidence="3" type="ORF">RFI_06070</name>
</gene>
<feature type="region of interest" description="Disordered" evidence="2">
    <location>
        <begin position="466"/>
        <end position="509"/>
    </location>
</feature>
<dbReference type="InterPro" id="IPR051706">
    <property type="entry name" value="Glycosyltransferase_domain"/>
</dbReference>
<dbReference type="PANTHER" id="PTHR32385:SF15">
    <property type="entry name" value="INOSITOL PHOSPHOCERAMIDE MANNOSYLTRANSFERASE 1"/>
    <property type="match status" value="1"/>
</dbReference>
<protein>
    <submittedName>
        <fullName evidence="3">Surface protein Sur1</fullName>
    </submittedName>
</protein>
<dbReference type="PANTHER" id="PTHR32385">
    <property type="entry name" value="MANNOSYL PHOSPHORYLINOSITOL CERAMIDE SYNTHASE"/>
    <property type="match status" value="1"/>
</dbReference>
<evidence type="ECO:0000256" key="1">
    <source>
        <dbReference type="ARBA" id="ARBA00022679"/>
    </source>
</evidence>
<feature type="compositionally biased region" description="Low complexity" evidence="2">
    <location>
        <begin position="477"/>
        <end position="487"/>
    </location>
</feature>
<proteinExistence type="predicted"/>
<comment type="caution">
    <text evidence="3">The sequence shown here is derived from an EMBL/GenBank/DDBJ whole genome shotgun (WGS) entry which is preliminary data.</text>
</comment>
<name>X6P0J2_RETFI</name>
<dbReference type="Pfam" id="PF04488">
    <property type="entry name" value="Gly_transf_sug"/>
    <property type="match status" value="1"/>
</dbReference>
<evidence type="ECO:0000313" key="4">
    <source>
        <dbReference type="Proteomes" id="UP000023152"/>
    </source>
</evidence>
<keyword evidence="4" id="KW-1185">Reference proteome</keyword>
<dbReference type="SUPFAM" id="SSF53448">
    <property type="entry name" value="Nucleotide-diphospho-sugar transferases"/>
    <property type="match status" value="1"/>
</dbReference>
<evidence type="ECO:0000313" key="3">
    <source>
        <dbReference type="EMBL" id="ETO31047.1"/>
    </source>
</evidence>
<reference evidence="3 4" key="1">
    <citation type="journal article" date="2013" name="Curr. Biol.">
        <title>The Genome of the Foraminiferan Reticulomyxa filosa.</title>
        <authorList>
            <person name="Glockner G."/>
            <person name="Hulsmann N."/>
            <person name="Schleicher M."/>
            <person name="Noegel A.A."/>
            <person name="Eichinger L."/>
            <person name="Gallinger C."/>
            <person name="Pawlowski J."/>
            <person name="Sierra R."/>
            <person name="Euteneuer U."/>
            <person name="Pillet L."/>
            <person name="Moustafa A."/>
            <person name="Platzer M."/>
            <person name="Groth M."/>
            <person name="Szafranski K."/>
            <person name="Schliwa M."/>
        </authorList>
    </citation>
    <scope>NUCLEOTIDE SEQUENCE [LARGE SCALE GENOMIC DNA]</scope>
</reference>
<dbReference type="Proteomes" id="UP000023152">
    <property type="component" value="Unassembled WGS sequence"/>
</dbReference>
<keyword evidence="1" id="KW-0808">Transferase</keyword>
<dbReference type="InterPro" id="IPR029044">
    <property type="entry name" value="Nucleotide-diphossugar_trans"/>
</dbReference>
<organism evidence="3 4">
    <name type="scientific">Reticulomyxa filosa</name>
    <dbReference type="NCBI Taxonomy" id="46433"/>
    <lineage>
        <taxon>Eukaryota</taxon>
        <taxon>Sar</taxon>
        <taxon>Rhizaria</taxon>
        <taxon>Retaria</taxon>
        <taxon>Foraminifera</taxon>
        <taxon>Monothalamids</taxon>
        <taxon>Reticulomyxidae</taxon>
        <taxon>Reticulomyxa</taxon>
    </lineage>
</organism>
<dbReference type="OrthoDB" id="3647at2759"/>
<evidence type="ECO:0000256" key="2">
    <source>
        <dbReference type="SAM" id="MobiDB-lite"/>
    </source>
</evidence>
<dbReference type="GO" id="GO:0051999">
    <property type="term" value="P:mannosyl-inositol phosphorylceramide biosynthetic process"/>
    <property type="evidence" value="ECO:0007669"/>
    <property type="project" value="TreeGrafter"/>
</dbReference>
<dbReference type="EMBL" id="ASPP01005160">
    <property type="protein sequence ID" value="ETO31047.1"/>
    <property type="molecule type" value="Genomic_DNA"/>
</dbReference>
<dbReference type="InterPro" id="IPR007577">
    <property type="entry name" value="GlycoTrfase_DXD_sugar-bd_CS"/>
</dbReference>
<dbReference type="AlphaFoldDB" id="X6P0J2"/>
<sequence>MPKESRLDFGWNAQRIMEWYTRDKPAYWDHIAPRVRILHFSSSPKVWDIPASQRISNRLHRQWHSLHFDLFHNNNNNNNNNNDNDNNWLCQFVSNSFKFELILFYLCNLYMYTKSELKNNTLNAKSYFDNWSRLKWKKLMTKREIVFGKMLKDEAAERSICNDLQTRFDEQFKSRVDDDKVMNNTINHNDDDDDDDGKSWTDIPKRIHQIWLGDKAIPECYLTWQQEWKQKHQGNWEYYFWDDEHVKLLFSGELTLPLLSSCSKDNDDGKTMLNALQQMWPICDNFGEQSDLLRLFLLYQFGGVYIDMDFECILPLDVLFQSLLDGHSRRPCQLYSFMIGLSNTSLFEVNNAFMASKPFHPFIKHLWDNLDMKDPQEQGQRHLVSTIWKTGPVYVSIQLWKHWNDRWKQSTDILVLPTSVLYPFPNHMRHLLPYTDRYAYVQKSTVAIHHWGVSWIDAKVHRHNEGKPHKQISASINTDTNANTNANVKINKKEQPTEQKQDNRSNKNTNDNVLAKLFNSNNPNITNAFQKNLLDFLG</sequence>
<feature type="compositionally biased region" description="Basic and acidic residues" evidence="2">
    <location>
        <begin position="491"/>
        <end position="505"/>
    </location>
</feature>
<dbReference type="GO" id="GO:0016020">
    <property type="term" value="C:membrane"/>
    <property type="evidence" value="ECO:0007669"/>
    <property type="project" value="GOC"/>
</dbReference>
<accession>X6P0J2</accession>
<dbReference type="GO" id="GO:0000030">
    <property type="term" value="F:mannosyltransferase activity"/>
    <property type="evidence" value="ECO:0007669"/>
    <property type="project" value="TreeGrafter"/>
</dbReference>
<dbReference type="Gene3D" id="3.90.550.20">
    <property type="match status" value="1"/>
</dbReference>